<dbReference type="SUPFAM" id="SSF53448">
    <property type="entry name" value="Nucleotide-diphospho-sugar transferases"/>
    <property type="match status" value="1"/>
</dbReference>
<keyword evidence="4 6" id="KW-0808">Transferase</keyword>
<dbReference type="GO" id="GO:0004582">
    <property type="term" value="F:dolichyl-phosphate beta-D-mannosyltransferase activity"/>
    <property type="evidence" value="ECO:0007669"/>
    <property type="project" value="UniProtKB-EC"/>
</dbReference>
<gene>
    <name evidence="6" type="ORF">THRCLA_02742</name>
</gene>
<dbReference type="InterPro" id="IPR029044">
    <property type="entry name" value="Nucleotide-diphossugar_trans"/>
</dbReference>
<dbReference type="PANTHER" id="PTHR43398:SF1">
    <property type="entry name" value="DOLICHOL-PHOSPHATE MANNOSYLTRANSFERASE SUBUNIT 1"/>
    <property type="match status" value="1"/>
</dbReference>
<reference evidence="6 7" key="1">
    <citation type="journal article" date="2014" name="Genome Biol. Evol.">
        <title>The secreted proteins of Achlya hypogyna and Thraustotheca clavata identify the ancestral oomycete secretome and reveal gene acquisitions by horizontal gene transfer.</title>
        <authorList>
            <person name="Misner I."/>
            <person name="Blouin N."/>
            <person name="Leonard G."/>
            <person name="Richards T.A."/>
            <person name="Lane C.E."/>
        </authorList>
    </citation>
    <scope>NUCLEOTIDE SEQUENCE [LARGE SCALE GENOMIC DNA]</scope>
    <source>
        <strain evidence="6 7">ATCC 34112</strain>
    </source>
</reference>
<sequence length="174" mass="19894">MTKYTILVPTWNERESLPLVVWFVHQTCVERGVNYELVIVEDNSSDGSLQVAQKLQSIYGRDHILIVARKAKLGLLSAYMDGLGKATGDYIVVLNANLTDHVRRNEQQKTQADIVIGTRFGTDHFGIQGWSITQRLICCIENAIGDFVFNLSLNDYTSNYRYFHTFFFNTLINH</sequence>
<dbReference type="GO" id="GO:0006488">
    <property type="term" value="P:dolichol-linked oligosaccharide biosynthetic process"/>
    <property type="evidence" value="ECO:0007669"/>
    <property type="project" value="TreeGrafter"/>
</dbReference>
<proteinExistence type="inferred from homology"/>
<dbReference type="STRING" id="74557.A0A1W0A4G3"/>
<dbReference type="GO" id="GO:0005789">
    <property type="term" value="C:endoplasmic reticulum membrane"/>
    <property type="evidence" value="ECO:0007669"/>
    <property type="project" value="TreeGrafter"/>
</dbReference>
<evidence type="ECO:0000313" key="6">
    <source>
        <dbReference type="EMBL" id="OQS05079.1"/>
    </source>
</evidence>
<dbReference type="EMBL" id="JNBS01000509">
    <property type="protein sequence ID" value="OQS05079.1"/>
    <property type="molecule type" value="Genomic_DNA"/>
</dbReference>
<accession>A0A1W0A4G3</accession>
<feature type="domain" description="Glycosyltransferase 2-like" evidence="5">
    <location>
        <begin position="5"/>
        <end position="125"/>
    </location>
</feature>
<evidence type="ECO:0000256" key="1">
    <source>
        <dbReference type="ARBA" id="ARBA00006739"/>
    </source>
</evidence>
<dbReference type="Proteomes" id="UP000243217">
    <property type="component" value="Unassembled WGS sequence"/>
</dbReference>
<evidence type="ECO:0000313" key="7">
    <source>
        <dbReference type="Proteomes" id="UP000243217"/>
    </source>
</evidence>
<dbReference type="OrthoDB" id="2603at2759"/>
<keyword evidence="7" id="KW-1185">Reference proteome</keyword>
<dbReference type="PANTHER" id="PTHR43398">
    <property type="entry name" value="DOLICHOL-PHOSPHATE MANNOSYLTRANSFERASE SUBUNIT 1"/>
    <property type="match status" value="1"/>
</dbReference>
<dbReference type="EC" id="2.4.1.83" evidence="2"/>
<protein>
    <recommendedName>
        <fullName evidence="2">dolichyl-phosphate beta-D-mannosyltransferase</fullName>
        <ecNumber evidence="2">2.4.1.83</ecNumber>
    </recommendedName>
</protein>
<dbReference type="GO" id="GO:0006506">
    <property type="term" value="P:GPI anchor biosynthetic process"/>
    <property type="evidence" value="ECO:0007669"/>
    <property type="project" value="TreeGrafter"/>
</dbReference>
<organism evidence="6 7">
    <name type="scientific">Thraustotheca clavata</name>
    <dbReference type="NCBI Taxonomy" id="74557"/>
    <lineage>
        <taxon>Eukaryota</taxon>
        <taxon>Sar</taxon>
        <taxon>Stramenopiles</taxon>
        <taxon>Oomycota</taxon>
        <taxon>Saprolegniomycetes</taxon>
        <taxon>Saprolegniales</taxon>
        <taxon>Achlyaceae</taxon>
        <taxon>Thraustotheca</taxon>
    </lineage>
</organism>
<evidence type="ECO:0000256" key="4">
    <source>
        <dbReference type="ARBA" id="ARBA00022679"/>
    </source>
</evidence>
<comment type="similarity">
    <text evidence="1">Belongs to the glycosyltransferase 2 family.</text>
</comment>
<keyword evidence="3 6" id="KW-0328">Glycosyltransferase</keyword>
<comment type="caution">
    <text evidence="6">The sequence shown here is derived from an EMBL/GenBank/DDBJ whole genome shotgun (WGS) entry which is preliminary data.</text>
</comment>
<dbReference type="Pfam" id="PF00535">
    <property type="entry name" value="Glycos_transf_2"/>
    <property type="match status" value="1"/>
</dbReference>
<dbReference type="InterPro" id="IPR001173">
    <property type="entry name" value="Glyco_trans_2-like"/>
</dbReference>
<dbReference type="AlphaFoldDB" id="A0A1W0A4G3"/>
<evidence type="ECO:0000256" key="2">
    <source>
        <dbReference type="ARBA" id="ARBA00012704"/>
    </source>
</evidence>
<dbReference type="GO" id="GO:0035269">
    <property type="term" value="P:protein O-linked glycosylation via mannose"/>
    <property type="evidence" value="ECO:0007669"/>
    <property type="project" value="TreeGrafter"/>
</dbReference>
<name>A0A1W0A4G3_9STRA</name>
<evidence type="ECO:0000259" key="5">
    <source>
        <dbReference type="Pfam" id="PF00535"/>
    </source>
</evidence>
<dbReference type="Gene3D" id="3.90.550.10">
    <property type="entry name" value="Spore Coat Polysaccharide Biosynthesis Protein SpsA, Chain A"/>
    <property type="match status" value="1"/>
</dbReference>
<evidence type="ECO:0000256" key="3">
    <source>
        <dbReference type="ARBA" id="ARBA00022676"/>
    </source>
</evidence>
<dbReference type="InterPro" id="IPR039528">
    <property type="entry name" value="DPM1-like"/>
</dbReference>